<organism evidence="4 5">
    <name type="scientific">Pseudogracilibacillus auburnensis</name>
    <dbReference type="NCBI Taxonomy" id="1494959"/>
    <lineage>
        <taxon>Bacteria</taxon>
        <taxon>Bacillati</taxon>
        <taxon>Bacillota</taxon>
        <taxon>Bacilli</taxon>
        <taxon>Bacillales</taxon>
        <taxon>Bacillaceae</taxon>
        <taxon>Pseudogracilibacillus</taxon>
    </lineage>
</organism>
<dbReference type="InterPro" id="IPR019734">
    <property type="entry name" value="TPR_rpt"/>
</dbReference>
<name>A0A2V3VX39_9BACI</name>
<dbReference type="PANTHER" id="PTHR12558:SF13">
    <property type="entry name" value="CELL DIVISION CYCLE PROTEIN 27 HOMOLOG"/>
    <property type="match status" value="1"/>
</dbReference>
<reference evidence="4 5" key="1">
    <citation type="submission" date="2018-05" db="EMBL/GenBank/DDBJ databases">
        <title>Genomic Encyclopedia of Type Strains, Phase IV (KMG-IV): sequencing the most valuable type-strain genomes for metagenomic binning, comparative biology and taxonomic classification.</title>
        <authorList>
            <person name="Goeker M."/>
        </authorList>
    </citation>
    <scope>NUCLEOTIDE SEQUENCE [LARGE SCALE GENOMIC DNA]</scope>
    <source>
        <strain evidence="4 5">DSM 28556</strain>
    </source>
</reference>
<keyword evidence="2 3" id="KW-0802">TPR repeat</keyword>
<gene>
    <name evidence="4" type="ORF">DFR56_107103</name>
</gene>
<keyword evidence="1" id="KW-0677">Repeat</keyword>
<evidence type="ECO:0000256" key="1">
    <source>
        <dbReference type="ARBA" id="ARBA00022737"/>
    </source>
</evidence>
<sequence length="220" mass="25507">MVDKRKEAIRLMEEQKYEEVAKVFIQMIDEEPNDPIGYINFANLLSQMRQYGEAERFYLKAIQLDEKTATAFYGLGNLYYEKSLFPEAEKSFKQAIHLGLLDSDVYFMLGMTYVKNEKLTLALPFLQRATELDEDVQKLFQYGLVLAQLHYLKEAEKVLLRVIDIQQHHPDALYNLGIIAVHHKQYREAIDYFDHALSSKPDHLLAKKAKASVEKGIASE</sequence>
<dbReference type="Pfam" id="PF13414">
    <property type="entry name" value="TPR_11"/>
    <property type="match status" value="1"/>
</dbReference>
<evidence type="ECO:0000256" key="2">
    <source>
        <dbReference type="ARBA" id="ARBA00022803"/>
    </source>
</evidence>
<dbReference type="EMBL" id="QJJQ01000007">
    <property type="protein sequence ID" value="PXW86583.1"/>
    <property type="molecule type" value="Genomic_DNA"/>
</dbReference>
<evidence type="ECO:0000256" key="3">
    <source>
        <dbReference type="PROSITE-ProRule" id="PRU00339"/>
    </source>
</evidence>
<evidence type="ECO:0000313" key="4">
    <source>
        <dbReference type="EMBL" id="PXW86583.1"/>
    </source>
</evidence>
<dbReference type="Proteomes" id="UP000247978">
    <property type="component" value="Unassembled WGS sequence"/>
</dbReference>
<keyword evidence="5" id="KW-1185">Reference proteome</keyword>
<feature type="repeat" description="TPR" evidence="3">
    <location>
        <begin position="35"/>
        <end position="68"/>
    </location>
</feature>
<proteinExistence type="predicted"/>
<dbReference type="SUPFAM" id="SSF48452">
    <property type="entry name" value="TPR-like"/>
    <property type="match status" value="1"/>
</dbReference>
<dbReference type="InterPro" id="IPR013105">
    <property type="entry name" value="TPR_2"/>
</dbReference>
<dbReference type="Pfam" id="PF07719">
    <property type="entry name" value="TPR_2"/>
    <property type="match status" value="1"/>
</dbReference>
<protein>
    <submittedName>
        <fullName evidence="4">Tetratricopeptide repeat protein</fullName>
    </submittedName>
</protein>
<feature type="repeat" description="TPR" evidence="3">
    <location>
        <begin position="170"/>
        <end position="203"/>
    </location>
</feature>
<dbReference type="InterPro" id="IPR011990">
    <property type="entry name" value="TPR-like_helical_dom_sf"/>
</dbReference>
<dbReference type="AlphaFoldDB" id="A0A2V3VX39"/>
<feature type="repeat" description="TPR" evidence="3">
    <location>
        <begin position="69"/>
        <end position="102"/>
    </location>
</feature>
<accession>A0A2V3VX39</accession>
<dbReference type="RefSeq" id="WP_242694697.1">
    <property type="nucleotide sequence ID" value="NZ_JADIJL010000012.1"/>
</dbReference>
<dbReference type="Pfam" id="PF13181">
    <property type="entry name" value="TPR_8"/>
    <property type="match status" value="1"/>
</dbReference>
<dbReference type="PROSITE" id="PS50293">
    <property type="entry name" value="TPR_REGION"/>
    <property type="match status" value="1"/>
</dbReference>
<dbReference type="PANTHER" id="PTHR12558">
    <property type="entry name" value="CELL DIVISION CYCLE 16,23,27"/>
    <property type="match status" value="1"/>
</dbReference>
<feature type="repeat" description="TPR" evidence="3">
    <location>
        <begin position="103"/>
        <end position="136"/>
    </location>
</feature>
<dbReference type="Gene3D" id="1.25.40.10">
    <property type="entry name" value="Tetratricopeptide repeat domain"/>
    <property type="match status" value="2"/>
</dbReference>
<comment type="caution">
    <text evidence="4">The sequence shown here is derived from an EMBL/GenBank/DDBJ whole genome shotgun (WGS) entry which is preliminary data.</text>
</comment>
<evidence type="ECO:0000313" key="5">
    <source>
        <dbReference type="Proteomes" id="UP000247978"/>
    </source>
</evidence>
<dbReference type="PROSITE" id="PS50005">
    <property type="entry name" value="TPR"/>
    <property type="match status" value="4"/>
</dbReference>
<dbReference type="SMART" id="SM00028">
    <property type="entry name" value="TPR"/>
    <property type="match status" value="4"/>
</dbReference>